<dbReference type="GO" id="GO:0004721">
    <property type="term" value="F:phosphoprotein phosphatase activity"/>
    <property type="evidence" value="ECO:0007669"/>
    <property type="project" value="InterPro"/>
</dbReference>
<name>A0A6J7QV31_9ZZZZ</name>
<organism evidence="1">
    <name type="scientific">freshwater metagenome</name>
    <dbReference type="NCBI Taxonomy" id="449393"/>
    <lineage>
        <taxon>unclassified sequences</taxon>
        <taxon>metagenomes</taxon>
        <taxon>ecological metagenomes</taxon>
    </lineage>
</organism>
<accession>A0A6J7QV31</accession>
<dbReference type="EMBL" id="CAFBPD010000221">
    <property type="protein sequence ID" value="CAB5017984.1"/>
    <property type="molecule type" value="Genomic_DNA"/>
</dbReference>
<dbReference type="PANTHER" id="PTHR31126">
    <property type="entry name" value="TYROSINE-PROTEIN PHOSPHATASE"/>
    <property type="match status" value="1"/>
</dbReference>
<dbReference type="InterPro" id="IPR026893">
    <property type="entry name" value="Tyr/Ser_Pase_IphP-type"/>
</dbReference>
<gene>
    <name evidence="1" type="ORF">UFOPK4061_01222</name>
</gene>
<dbReference type="SUPFAM" id="SSF52799">
    <property type="entry name" value="(Phosphotyrosine protein) phosphatases II"/>
    <property type="match status" value="1"/>
</dbReference>
<evidence type="ECO:0000313" key="1">
    <source>
        <dbReference type="EMBL" id="CAB5017984.1"/>
    </source>
</evidence>
<dbReference type="PANTHER" id="PTHR31126:SF1">
    <property type="entry name" value="TYROSINE SPECIFIC PROTEIN PHOSPHATASES DOMAIN-CONTAINING PROTEIN"/>
    <property type="match status" value="1"/>
</dbReference>
<protein>
    <submittedName>
        <fullName evidence="1">Unannotated protein</fullName>
    </submittedName>
</protein>
<reference evidence="1" key="1">
    <citation type="submission" date="2020-05" db="EMBL/GenBank/DDBJ databases">
        <authorList>
            <person name="Chiriac C."/>
            <person name="Salcher M."/>
            <person name="Ghai R."/>
            <person name="Kavagutti S V."/>
        </authorList>
    </citation>
    <scope>NUCLEOTIDE SEQUENCE</scope>
</reference>
<dbReference type="InterPro" id="IPR029021">
    <property type="entry name" value="Prot-tyrosine_phosphatase-like"/>
</dbReference>
<proteinExistence type="predicted"/>
<sequence>MTGETYVLGGVYNVRDIGGYQTDDGGLVRQGMLFRASSLHRLDDAQAWADLGASTVIDLRYDRERLAFPLPEFITGAVNTPFLPNDWDADPETRALPAAEFLASVFRDMVDFGGDTVRTVLARLVSDDAYPAVFFCMAGKDRTGVLAAVLLALLGVSDDDIVRDFELSGDEVVALVEYLRSREDFENHPMMNQPEELLRAPRAAMELFLADVRSEFGGIPGWVRGLGVPDETVVALRARLVIAAPVAG</sequence>
<dbReference type="AlphaFoldDB" id="A0A6J7QV31"/>
<dbReference type="Gene3D" id="3.90.190.10">
    <property type="entry name" value="Protein tyrosine phosphatase superfamily"/>
    <property type="match status" value="1"/>
</dbReference>
<dbReference type="Pfam" id="PF13350">
    <property type="entry name" value="Y_phosphatase3"/>
    <property type="match status" value="1"/>
</dbReference>